<dbReference type="PANTHER" id="PTHR12403">
    <property type="entry name" value="TRAFFICKING PROTEIN PARTICLE COMPLEX SUBUNIT 2"/>
    <property type="match status" value="1"/>
</dbReference>
<keyword evidence="3" id="KW-1185">Reference proteome</keyword>
<dbReference type="SUPFAM" id="SSF64356">
    <property type="entry name" value="SNARE-like"/>
    <property type="match status" value="1"/>
</dbReference>
<dbReference type="InterPro" id="IPR011012">
    <property type="entry name" value="Longin-like_dom_sf"/>
</dbReference>
<dbReference type="CDD" id="cd14825">
    <property type="entry name" value="TRAPPC2_sedlin"/>
    <property type="match status" value="1"/>
</dbReference>
<evidence type="ECO:0000313" key="2">
    <source>
        <dbReference type="EMBL" id="WFD17046.1"/>
    </source>
</evidence>
<protein>
    <submittedName>
        <fullName evidence="2">TRAPP subunit</fullName>
    </submittedName>
</protein>
<evidence type="ECO:0000256" key="1">
    <source>
        <dbReference type="SAM" id="MobiDB-lite"/>
    </source>
</evidence>
<reference evidence="2 3" key="1">
    <citation type="submission" date="2023-03" db="EMBL/GenBank/DDBJ databases">
        <title>Mating type loci evolution in Malassezia.</title>
        <authorList>
            <person name="Coelho M.A."/>
        </authorList>
    </citation>
    <scope>NUCLEOTIDE SEQUENCE [LARGE SCALE GENOMIC DNA]</scope>
    <source>
        <strain evidence="2 3">CBS 13387</strain>
    </source>
</reference>
<dbReference type="GO" id="GO:0005737">
    <property type="term" value="C:cytoplasm"/>
    <property type="evidence" value="ECO:0007669"/>
    <property type="project" value="GOC"/>
</dbReference>
<name>A0AAJ5Z8A1_9BASI</name>
<dbReference type="Proteomes" id="UP001217582">
    <property type="component" value="Chromosome 6"/>
</dbReference>
<dbReference type="GO" id="GO:0006888">
    <property type="term" value="P:endoplasmic reticulum to Golgi vesicle-mediated transport"/>
    <property type="evidence" value="ECO:0007669"/>
    <property type="project" value="InterPro"/>
</dbReference>
<sequence>MSYYFCIVGTRDNLLYEADLSPPSTTSAGGAPETESHRTSSVFGFTNALGQWTGGIPLLPTADPSDEVKKEESKFTSASSTTHERHLLQMIAHGSLDSLEDRQFLESNIYFKNLDRIYDWNVSVFLVPCSTCTPAHLDIKFILLHQHKHEEGIRLFLMDVWELWVKIFMNPFQDLDAPIQSTSFDTRIRASAKRHL</sequence>
<dbReference type="Gene3D" id="3.30.450.70">
    <property type="match status" value="1"/>
</dbReference>
<organism evidence="2 3">
    <name type="scientific">Malassezia arunalokei</name>
    <dbReference type="NCBI Taxonomy" id="1514897"/>
    <lineage>
        <taxon>Eukaryota</taxon>
        <taxon>Fungi</taxon>
        <taxon>Dikarya</taxon>
        <taxon>Basidiomycota</taxon>
        <taxon>Ustilaginomycotina</taxon>
        <taxon>Malasseziomycetes</taxon>
        <taxon>Malasseziales</taxon>
        <taxon>Malasseziaceae</taxon>
        <taxon>Malassezia</taxon>
    </lineage>
</organism>
<dbReference type="AlphaFoldDB" id="A0AAJ5Z8A1"/>
<gene>
    <name evidence="2" type="primary">TRS20</name>
    <name evidence="2" type="ORF">MARU1_003093</name>
</gene>
<evidence type="ECO:0000313" key="3">
    <source>
        <dbReference type="Proteomes" id="UP001217582"/>
    </source>
</evidence>
<feature type="region of interest" description="Disordered" evidence="1">
    <location>
        <begin position="61"/>
        <end position="81"/>
    </location>
</feature>
<dbReference type="EMBL" id="CP119921">
    <property type="protein sequence ID" value="WFD17046.1"/>
    <property type="molecule type" value="Genomic_DNA"/>
</dbReference>
<proteinExistence type="predicted"/>
<accession>A0AAJ5Z8A1</accession>
<dbReference type="Pfam" id="PF04628">
    <property type="entry name" value="Sedlin_N"/>
    <property type="match status" value="1"/>
</dbReference>
<dbReference type="InterPro" id="IPR006722">
    <property type="entry name" value="Sedlin"/>
</dbReference>